<sequence length="189" mass="21258">MTNLTLNLNAKLQPMHRHDLEDALQEILETLGFKAETTGGGTMQAPNGEIESCDIELSISDSSEENINKIIEAAEAMLAPIGSKLIIYPEDESKDVVRIPFGSQEGLGLYLNSNDLDDEVYKNCDVNYIYEEIERLLGDFKTGHIASYWEGEETSLYLYGESFDEMHTRIKPLLDSYPLCQKCRVVKIA</sequence>
<name>A0A1K1NVW2_9FLAO</name>
<evidence type="ECO:0000313" key="2">
    <source>
        <dbReference type="Proteomes" id="UP000183257"/>
    </source>
</evidence>
<protein>
    <submittedName>
        <fullName evidence="1">Uncharacterized protein</fullName>
    </submittedName>
</protein>
<accession>A0A1K1NVW2</accession>
<organism evidence="1 2">
    <name type="scientific">Cellulophaga fucicola</name>
    <dbReference type="NCBI Taxonomy" id="76595"/>
    <lineage>
        <taxon>Bacteria</taxon>
        <taxon>Pseudomonadati</taxon>
        <taxon>Bacteroidota</taxon>
        <taxon>Flavobacteriia</taxon>
        <taxon>Flavobacteriales</taxon>
        <taxon>Flavobacteriaceae</taxon>
        <taxon>Cellulophaga</taxon>
    </lineage>
</organism>
<proteinExistence type="predicted"/>
<dbReference type="EMBL" id="FPIY01000002">
    <property type="protein sequence ID" value="SFW39476.1"/>
    <property type="molecule type" value="Genomic_DNA"/>
</dbReference>
<dbReference type="AlphaFoldDB" id="A0A1K1NVW2"/>
<reference evidence="2" key="1">
    <citation type="submission" date="2016-11" db="EMBL/GenBank/DDBJ databases">
        <authorList>
            <person name="Varghese N."/>
            <person name="Submissions S."/>
        </authorList>
    </citation>
    <scope>NUCLEOTIDE SEQUENCE [LARGE SCALE GENOMIC DNA]</scope>
    <source>
        <strain evidence="2">DSM 24786</strain>
    </source>
</reference>
<evidence type="ECO:0000313" key="1">
    <source>
        <dbReference type="EMBL" id="SFW39476.1"/>
    </source>
</evidence>
<dbReference type="OrthoDB" id="5194749at2"/>
<dbReference type="Proteomes" id="UP000183257">
    <property type="component" value="Unassembled WGS sequence"/>
</dbReference>
<keyword evidence="2" id="KW-1185">Reference proteome</keyword>
<dbReference type="STRING" id="76595.SAMN05660313_01413"/>
<gene>
    <name evidence="1" type="ORF">SAMN05660313_01413</name>
</gene>
<dbReference type="RefSeq" id="WP_072303094.1">
    <property type="nucleotide sequence ID" value="NZ_FPIY01000002.1"/>
</dbReference>